<dbReference type="PANTHER" id="PTHR32024:SF1">
    <property type="entry name" value="KTR SYSTEM POTASSIUM UPTAKE PROTEIN B"/>
    <property type="match status" value="1"/>
</dbReference>
<dbReference type="Pfam" id="PF02386">
    <property type="entry name" value="TrkH"/>
    <property type="match status" value="1"/>
</dbReference>
<keyword evidence="2" id="KW-0813">Transport</keyword>
<organism evidence="9 10">
    <name type="scientific">Candidatus Scatousia excrementigallinarum</name>
    <dbReference type="NCBI Taxonomy" id="2840935"/>
    <lineage>
        <taxon>Bacteria</taxon>
        <taxon>Candidatus Scatousia</taxon>
    </lineage>
</organism>
<dbReference type="AlphaFoldDB" id="A0A9D1EY88"/>
<dbReference type="GO" id="GO:0005886">
    <property type="term" value="C:plasma membrane"/>
    <property type="evidence" value="ECO:0007669"/>
    <property type="project" value="UniProtKB-SubCell"/>
</dbReference>
<evidence type="ECO:0000256" key="3">
    <source>
        <dbReference type="ARBA" id="ARBA00022475"/>
    </source>
</evidence>
<comment type="caution">
    <text evidence="9">The sequence shown here is derived from an EMBL/GenBank/DDBJ whole genome shotgun (WGS) entry which is preliminary data.</text>
</comment>
<keyword evidence="6" id="KW-0406">Ion transport</keyword>
<dbReference type="GO" id="GO:0030001">
    <property type="term" value="P:metal ion transport"/>
    <property type="evidence" value="ECO:0007669"/>
    <property type="project" value="UniProtKB-ARBA"/>
</dbReference>
<evidence type="ECO:0000313" key="9">
    <source>
        <dbReference type="EMBL" id="HIS35715.1"/>
    </source>
</evidence>
<gene>
    <name evidence="9" type="ORF">IAC10_03675</name>
</gene>
<accession>A0A9D1EY88</accession>
<evidence type="ECO:0000256" key="5">
    <source>
        <dbReference type="ARBA" id="ARBA00022989"/>
    </source>
</evidence>
<dbReference type="PANTHER" id="PTHR32024">
    <property type="entry name" value="TRK SYSTEM POTASSIUM UPTAKE PROTEIN TRKG-RELATED"/>
    <property type="match status" value="1"/>
</dbReference>
<proteinExistence type="predicted"/>
<dbReference type="EMBL" id="DVIU01000079">
    <property type="protein sequence ID" value="HIS35715.1"/>
    <property type="molecule type" value="Genomic_DNA"/>
</dbReference>
<name>A0A9D1EY88_9BACT</name>
<feature type="transmembrane region" description="Helical" evidence="8">
    <location>
        <begin position="304"/>
        <end position="321"/>
    </location>
</feature>
<dbReference type="Proteomes" id="UP000823928">
    <property type="component" value="Unassembled WGS sequence"/>
</dbReference>
<keyword evidence="7 8" id="KW-0472">Membrane</keyword>
<reference evidence="9" key="2">
    <citation type="journal article" date="2021" name="PeerJ">
        <title>Extensive microbial diversity within the chicken gut microbiome revealed by metagenomics and culture.</title>
        <authorList>
            <person name="Gilroy R."/>
            <person name="Ravi A."/>
            <person name="Getino M."/>
            <person name="Pursley I."/>
            <person name="Horton D.L."/>
            <person name="Alikhan N.F."/>
            <person name="Baker D."/>
            <person name="Gharbi K."/>
            <person name="Hall N."/>
            <person name="Watson M."/>
            <person name="Adriaenssens E.M."/>
            <person name="Foster-Nyarko E."/>
            <person name="Jarju S."/>
            <person name="Secka A."/>
            <person name="Antonio M."/>
            <person name="Oren A."/>
            <person name="Chaudhuri R.R."/>
            <person name="La Ragione R."/>
            <person name="Hildebrand F."/>
            <person name="Pallen M.J."/>
        </authorList>
    </citation>
    <scope>NUCLEOTIDE SEQUENCE</scope>
    <source>
        <strain evidence="9">6276</strain>
    </source>
</reference>
<feature type="transmembrane region" description="Helical" evidence="8">
    <location>
        <begin position="20"/>
        <end position="40"/>
    </location>
</feature>
<feature type="transmembrane region" description="Helical" evidence="8">
    <location>
        <begin position="193"/>
        <end position="211"/>
    </location>
</feature>
<feature type="transmembrane region" description="Helical" evidence="8">
    <location>
        <begin position="79"/>
        <end position="101"/>
    </location>
</feature>
<dbReference type="InterPro" id="IPR003445">
    <property type="entry name" value="Cat_transpt"/>
</dbReference>
<comment type="subcellular location">
    <subcellularLocation>
        <location evidence="1">Cell membrane</location>
        <topology evidence="1">Multi-pass membrane protein</topology>
    </subcellularLocation>
</comment>
<evidence type="ECO:0000256" key="4">
    <source>
        <dbReference type="ARBA" id="ARBA00022692"/>
    </source>
</evidence>
<keyword evidence="5 8" id="KW-1133">Transmembrane helix</keyword>
<sequence>MTKLIKKLGERLSFLQPYQVIILGFLFYVAIGTMLISLPFAQKHYVNTVDNLFNVVSAISTTGLTTGALSEMYTPFGKLILLGLIQLGAIGYMTITSFFILSSGQKLSSYRTKILSAEFTLPQEFNIKQFIRNIIIYTFTVELIGTLLLAYQFHSLGLSKCLWSGLFHAVSAFSTAGFSIYNNGLENFRDHLGINMIIAILCYAGSIGFIIPMDIYRKVTGQSKEITLTTKVILMITAIVAIFGTIFYLVSGETHLLSAFFQVMSASTTAGFNTVPVGNLKSGALLILIIAMVIGASPSGTGGGIKTTSISVLYGIVASVMRGQTQNITFMKRNIPYSRIFTAVAASATYITLLMTSIYLLTLTESFSFLELSFETASALGTVGLSMGITSSLSAWGKLILTLTMFLGRVGPLTLGIAFFKSESKVIPCKSDLAT</sequence>
<keyword evidence="3" id="KW-1003">Cell membrane</keyword>
<dbReference type="GO" id="GO:0008324">
    <property type="term" value="F:monoatomic cation transmembrane transporter activity"/>
    <property type="evidence" value="ECO:0007669"/>
    <property type="project" value="InterPro"/>
</dbReference>
<feature type="transmembrane region" description="Helical" evidence="8">
    <location>
        <begin position="282"/>
        <end position="298"/>
    </location>
</feature>
<evidence type="ECO:0000256" key="7">
    <source>
        <dbReference type="ARBA" id="ARBA00023136"/>
    </source>
</evidence>
<feature type="transmembrane region" description="Helical" evidence="8">
    <location>
        <begin position="130"/>
        <end position="150"/>
    </location>
</feature>
<evidence type="ECO:0000256" key="6">
    <source>
        <dbReference type="ARBA" id="ARBA00023065"/>
    </source>
</evidence>
<keyword evidence="4 8" id="KW-0812">Transmembrane</keyword>
<evidence type="ECO:0000313" key="10">
    <source>
        <dbReference type="Proteomes" id="UP000823928"/>
    </source>
</evidence>
<reference evidence="9" key="1">
    <citation type="submission" date="2020-10" db="EMBL/GenBank/DDBJ databases">
        <authorList>
            <person name="Gilroy R."/>
        </authorList>
    </citation>
    <scope>NUCLEOTIDE SEQUENCE</scope>
    <source>
        <strain evidence="9">6276</strain>
    </source>
</reference>
<feature type="transmembrane region" description="Helical" evidence="8">
    <location>
        <begin position="162"/>
        <end position="181"/>
    </location>
</feature>
<feature type="transmembrane region" description="Helical" evidence="8">
    <location>
        <begin position="341"/>
        <end position="361"/>
    </location>
</feature>
<evidence type="ECO:0000256" key="1">
    <source>
        <dbReference type="ARBA" id="ARBA00004651"/>
    </source>
</evidence>
<protein>
    <submittedName>
        <fullName evidence="9">Potassium transporter TrkH</fullName>
    </submittedName>
</protein>
<evidence type="ECO:0000256" key="8">
    <source>
        <dbReference type="SAM" id="Phobius"/>
    </source>
</evidence>
<evidence type="ECO:0000256" key="2">
    <source>
        <dbReference type="ARBA" id="ARBA00022448"/>
    </source>
</evidence>
<feature type="transmembrane region" description="Helical" evidence="8">
    <location>
        <begin position="232"/>
        <end position="250"/>
    </location>
</feature>